<keyword evidence="3" id="KW-1185">Reference proteome</keyword>
<sequence length="152" mass="17377">MAELGDSSDMNSSETSRRQLHHQNRTIARLLGDTDLHRLRKDAPSALAHLRLRAQWLSNSEDVRLGLEKAEYLFNEVDSVAKTLEELVEKRKEKLRDIARVKALEHETEQVRFFLSQFIRLFYFTPHIGVQRSGDGAKNILAGEPPGEQIGN</sequence>
<feature type="region of interest" description="Disordered" evidence="1">
    <location>
        <begin position="1"/>
        <end position="21"/>
    </location>
</feature>
<dbReference type="Proteomes" id="UP001558652">
    <property type="component" value="Unassembled WGS sequence"/>
</dbReference>
<dbReference type="EMBL" id="JBFDAA010000007">
    <property type="protein sequence ID" value="KAL1130860.1"/>
    <property type="molecule type" value="Genomic_DNA"/>
</dbReference>
<dbReference type="InterPro" id="IPR052231">
    <property type="entry name" value="Rho_GEF_signaling-related"/>
</dbReference>
<dbReference type="PANTHER" id="PTHR45845:SF3">
    <property type="entry name" value="PURATROPHIN-1-LIKE, ISOFORM A"/>
    <property type="match status" value="1"/>
</dbReference>
<gene>
    <name evidence="2" type="ORF">AAG570_012101</name>
</gene>
<reference evidence="2 3" key="1">
    <citation type="submission" date="2024-07" db="EMBL/GenBank/DDBJ databases">
        <title>Chromosome-level genome assembly of the water stick insect Ranatra chinensis (Heteroptera: Nepidae).</title>
        <authorList>
            <person name="Liu X."/>
        </authorList>
    </citation>
    <scope>NUCLEOTIDE SEQUENCE [LARGE SCALE GENOMIC DNA]</scope>
    <source>
        <strain evidence="2">Cailab_2021Rc</strain>
        <tissue evidence="2">Muscle</tissue>
    </source>
</reference>
<accession>A0ABD0YHT9</accession>
<dbReference type="PANTHER" id="PTHR45845">
    <property type="entry name" value="RHO GUANINE NUCLEOTIDE EXCHANGE FACTOR-RELATED"/>
    <property type="match status" value="1"/>
</dbReference>
<organism evidence="2 3">
    <name type="scientific">Ranatra chinensis</name>
    <dbReference type="NCBI Taxonomy" id="642074"/>
    <lineage>
        <taxon>Eukaryota</taxon>
        <taxon>Metazoa</taxon>
        <taxon>Ecdysozoa</taxon>
        <taxon>Arthropoda</taxon>
        <taxon>Hexapoda</taxon>
        <taxon>Insecta</taxon>
        <taxon>Pterygota</taxon>
        <taxon>Neoptera</taxon>
        <taxon>Paraneoptera</taxon>
        <taxon>Hemiptera</taxon>
        <taxon>Heteroptera</taxon>
        <taxon>Panheteroptera</taxon>
        <taxon>Nepomorpha</taxon>
        <taxon>Nepidae</taxon>
        <taxon>Ranatrinae</taxon>
        <taxon>Ranatra</taxon>
    </lineage>
</organism>
<evidence type="ECO:0000256" key="1">
    <source>
        <dbReference type="SAM" id="MobiDB-lite"/>
    </source>
</evidence>
<name>A0ABD0YHT9_9HEMI</name>
<evidence type="ECO:0000313" key="2">
    <source>
        <dbReference type="EMBL" id="KAL1130860.1"/>
    </source>
</evidence>
<protein>
    <submittedName>
        <fullName evidence="2">Uncharacterized protein</fullName>
    </submittedName>
</protein>
<evidence type="ECO:0000313" key="3">
    <source>
        <dbReference type="Proteomes" id="UP001558652"/>
    </source>
</evidence>
<comment type="caution">
    <text evidence="2">The sequence shown here is derived from an EMBL/GenBank/DDBJ whole genome shotgun (WGS) entry which is preliminary data.</text>
</comment>
<proteinExistence type="predicted"/>
<dbReference type="AlphaFoldDB" id="A0ABD0YHT9"/>